<accession>A0A1Z5KKY4</accession>
<keyword evidence="1" id="KW-0472">Membrane</keyword>
<comment type="caution">
    <text evidence="3">The sequence shown here is derived from an EMBL/GenBank/DDBJ whole genome shotgun (WGS) entry which is preliminary data.</text>
</comment>
<dbReference type="Gene3D" id="3.40.50.1100">
    <property type="match status" value="4"/>
</dbReference>
<sequence length="454" mass="50776">MMASKGSLQHDRRQEIRNIVSIGITVVASASTWFFFYYRRQQQKRIRKLESRQEPTNFSSAYESLIGNTPLVKLPRLSRILQRDVYVKMESMNPGGTGKDRAAWAMLHAAEQEGTLPPPIQEHSHEINHAVTTKAPTYVPQNETEQSYETAIWQAMRASRTGGLVVEGTSGSTGISLATLCACRGHACLVVLPDDQAYEKQKILQTLQAHVLIVPNVSISNPKHYVNIARRLAQYARNQMNIPAVFVDQFENQANVQCHAHVTGREVLAQCPTLDAFVMSAGTGGTLAGIGTFLRQHRPTCRIVLVDPPGSALYNKIQYGVAYTTEQQERGLLRHRYDTLAEGIGLDRVTQNLAYGLECIDEAVRVSDQDAVDMAHWMLQNEGLWVGSSSAMNVVGAIETAWKLSPGSRVVTVICDSGSRHLTRFWNRDFILERGLRWPRDQEKELLPACLEHR</sequence>
<evidence type="ECO:0000313" key="4">
    <source>
        <dbReference type="Proteomes" id="UP000198406"/>
    </source>
</evidence>
<dbReference type="InParanoid" id="A0A1Z5KKY4"/>
<dbReference type="GO" id="GO:0004124">
    <property type="term" value="F:cysteine synthase activity"/>
    <property type="evidence" value="ECO:0007669"/>
    <property type="project" value="UniProtKB-EC"/>
</dbReference>
<dbReference type="PANTHER" id="PTHR10314">
    <property type="entry name" value="CYSTATHIONINE BETA-SYNTHASE"/>
    <property type="match status" value="1"/>
</dbReference>
<protein>
    <submittedName>
        <fullName evidence="3">Cysteine synthase A</fullName>
        <ecNumber evidence="3">2.5.1.47</ecNumber>
    </submittedName>
</protein>
<dbReference type="Pfam" id="PF00291">
    <property type="entry name" value="PALP"/>
    <property type="match status" value="2"/>
</dbReference>
<feature type="domain" description="Tryptophan synthase beta chain-like PALP" evidence="2">
    <location>
        <begin position="64"/>
        <end position="113"/>
    </location>
</feature>
<reference evidence="3 4" key="1">
    <citation type="journal article" date="2015" name="Plant Cell">
        <title>Oil accumulation by the oleaginous diatom Fistulifera solaris as revealed by the genome and transcriptome.</title>
        <authorList>
            <person name="Tanaka T."/>
            <person name="Maeda Y."/>
            <person name="Veluchamy A."/>
            <person name="Tanaka M."/>
            <person name="Abida H."/>
            <person name="Marechal E."/>
            <person name="Bowler C."/>
            <person name="Muto M."/>
            <person name="Sunaga Y."/>
            <person name="Tanaka M."/>
            <person name="Yoshino T."/>
            <person name="Taniguchi T."/>
            <person name="Fukuda Y."/>
            <person name="Nemoto M."/>
            <person name="Matsumoto M."/>
            <person name="Wong P.S."/>
            <person name="Aburatani S."/>
            <person name="Fujibuchi W."/>
        </authorList>
    </citation>
    <scope>NUCLEOTIDE SEQUENCE [LARGE SCALE GENOMIC DNA]</scope>
    <source>
        <strain evidence="3 4">JPCC DA0580</strain>
    </source>
</reference>
<keyword evidence="1" id="KW-1133">Transmembrane helix</keyword>
<proteinExistence type="predicted"/>
<dbReference type="AlphaFoldDB" id="A0A1Z5KKY4"/>
<dbReference type="InterPro" id="IPR036052">
    <property type="entry name" value="TrpB-like_PALP_sf"/>
</dbReference>
<feature type="domain" description="Tryptophan synthase beta chain-like PALP" evidence="2">
    <location>
        <begin position="157"/>
        <end position="416"/>
    </location>
</feature>
<dbReference type="EC" id="2.5.1.47" evidence="3"/>
<keyword evidence="1" id="KW-0812">Transmembrane</keyword>
<name>A0A1Z5KKY4_FISSO</name>
<dbReference type="InterPro" id="IPR050214">
    <property type="entry name" value="Cys_Synth/Cystath_Beta-Synth"/>
</dbReference>
<dbReference type="Proteomes" id="UP000198406">
    <property type="component" value="Unassembled WGS sequence"/>
</dbReference>
<dbReference type="EMBL" id="BDSP01000251">
    <property type="protein sequence ID" value="GAX26691.1"/>
    <property type="molecule type" value="Genomic_DNA"/>
</dbReference>
<feature type="transmembrane region" description="Helical" evidence="1">
    <location>
        <begin position="20"/>
        <end position="38"/>
    </location>
</feature>
<keyword evidence="4" id="KW-1185">Reference proteome</keyword>
<gene>
    <name evidence="3" type="ORF">FisN_2Hh366</name>
</gene>
<dbReference type="OrthoDB" id="40671at2759"/>
<dbReference type="CDD" id="cd01561">
    <property type="entry name" value="CBS_like"/>
    <property type="match status" value="1"/>
</dbReference>
<evidence type="ECO:0000256" key="1">
    <source>
        <dbReference type="SAM" id="Phobius"/>
    </source>
</evidence>
<evidence type="ECO:0000313" key="3">
    <source>
        <dbReference type="EMBL" id="GAX26691.1"/>
    </source>
</evidence>
<evidence type="ECO:0000259" key="2">
    <source>
        <dbReference type="Pfam" id="PF00291"/>
    </source>
</evidence>
<organism evidence="3 4">
    <name type="scientific">Fistulifera solaris</name>
    <name type="common">Oleaginous diatom</name>
    <dbReference type="NCBI Taxonomy" id="1519565"/>
    <lineage>
        <taxon>Eukaryota</taxon>
        <taxon>Sar</taxon>
        <taxon>Stramenopiles</taxon>
        <taxon>Ochrophyta</taxon>
        <taxon>Bacillariophyta</taxon>
        <taxon>Bacillariophyceae</taxon>
        <taxon>Bacillariophycidae</taxon>
        <taxon>Naviculales</taxon>
        <taxon>Naviculaceae</taxon>
        <taxon>Fistulifera</taxon>
    </lineage>
</organism>
<keyword evidence="3" id="KW-0808">Transferase</keyword>
<dbReference type="InterPro" id="IPR001926">
    <property type="entry name" value="TrpB-like_PALP"/>
</dbReference>
<dbReference type="SUPFAM" id="SSF53686">
    <property type="entry name" value="Tryptophan synthase beta subunit-like PLP-dependent enzymes"/>
    <property type="match status" value="1"/>
</dbReference>